<dbReference type="EMBL" id="DTTC01000189">
    <property type="protein sequence ID" value="HIA98121.1"/>
    <property type="molecule type" value="Genomic_DNA"/>
</dbReference>
<accession>A0A7J4CZL4</accession>
<feature type="transmembrane region" description="Helical" evidence="1">
    <location>
        <begin position="216"/>
        <end position="236"/>
    </location>
</feature>
<keyword evidence="1" id="KW-0472">Membrane</keyword>
<reference evidence="3" key="1">
    <citation type="journal article" date="2019" name="bioRxiv">
        <title>Genome diversification in globally distributed novel marine Proteobacteria is linked to environmental adaptation.</title>
        <authorList>
            <person name="Zhou Z."/>
            <person name="Tran P.Q."/>
            <person name="Kieft K."/>
            <person name="Anantharaman K."/>
        </authorList>
    </citation>
    <scope>NUCLEOTIDE SEQUENCE [LARGE SCALE GENOMIC DNA]</scope>
</reference>
<keyword evidence="1" id="KW-0812">Transmembrane</keyword>
<organism evidence="2 3">
    <name type="scientific">Marine Group III euryarchaeote</name>
    <dbReference type="NCBI Taxonomy" id="2173149"/>
    <lineage>
        <taxon>Archaea</taxon>
        <taxon>Methanobacteriati</taxon>
        <taxon>Thermoplasmatota</taxon>
        <taxon>Thermoplasmata</taxon>
        <taxon>Candidatus Thermoprofundales</taxon>
    </lineage>
</organism>
<feature type="transmembrane region" description="Helical" evidence="1">
    <location>
        <begin position="159"/>
        <end position="182"/>
    </location>
</feature>
<feature type="transmembrane region" description="Helical" evidence="1">
    <location>
        <begin position="248"/>
        <end position="268"/>
    </location>
</feature>
<evidence type="ECO:0000313" key="2">
    <source>
        <dbReference type="EMBL" id="HIA98121.1"/>
    </source>
</evidence>
<feature type="transmembrane region" description="Helical" evidence="1">
    <location>
        <begin position="12"/>
        <end position="31"/>
    </location>
</feature>
<sequence length="352" mass="37747">MFDGVKGMPAKVCLGLSSVIMLVYSVNFIFFADCHVINGDGCTSILTNGADADHASYGRGAAVLQLAGTLMLGLFMGNMLLLNEGAKGKWSLMLPGLIGFIVLLWVLAVTGDYKSSSSNPMIATAIGTLLYGMAYYFLMEEGVNEGLNFEFNGLQVKDTMAAAMLGLAALIGVVFTINNLFFAEGYLGRSDSTFLPVIGNYDGDYYAAESTAPNPILIKVLGSLFIPYVLYAVNILRTGPQGKWPIMHVSMFGLGAFALASIMGVIFFDEADWETAGNKAAFTQNAVITTLVWFLVVASYARLRAEGGEDGMTIMGEEVTDADFFLMKMYPAIMAVIAVILLATNLYSFSGL</sequence>
<comment type="caution">
    <text evidence="2">The sequence shown here is derived from an EMBL/GenBank/DDBJ whole genome shotgun (WGS) entry which is preliminary data.</text>
</comment>
<evidence type="ECO:0000256" key="1">
    <source>
        <dbReference type="SAM" id="Phobius"/>
    </source>
</evidence>
<feature type="transmembrane region" description="Helical" evidence="1">
    <location>
        <begin position="280"/>
        <end position="303"/>
    </location>
</feature>
<dbReference type="AlphaFoldDB" id="A0A7J4CZL4"/>
<dbReference type="Proteomes" id="UP000589132">
    <property type="component" value="Unassembled WGS sequence"/>
</dbReference>
<evidence type="ECO:0000313" key="3">
    <source>
        <dbReference type="Proteomes" id="UP000589132"/>
    </source>
</evidence>
<feature type="transmembrane region" description="Helical" evidence="1">
    <location>
        <begin position="62"/>
        <end position="83"/>
    </location>
</feature>
<keyword evidence="1" id="KW-1133">Transmembrane helix</keyword>
<name>A0A7J4CZL4_9ARCH</name>
<feature type="transmembrane region" description="Helical" evidence="1">
    <location>
        <begin position="120"/>
        <end position="138"/>
    </location>
</feature>
<gene>
    <name evidence="2" type="ORF">EYO15_02955</name>
</gene>
<protein>
    <submittedName>
        <fullName evidence="2">Uncharacterized protein</fullName>
    </submittedName>
</protein>
<proteinExistence type="predicted"/>
<feature type="transmembrane region" description="Helical" evidence="1">
    <location>
        <begin position="90"/>
        <end position="108"/>
    </location>
</feature>
<feature type="transmembrane region" description="Helical" evidence="1">
    <location>
        <begin position="324"/>
        <end position="347"/>
    </location>
</feature>